<dbReference type="PROSITE" id="PS50928">
    <property type="entry name" value="ABC_TM1"/>
    <property type="match status" value="1"/>
</dbReference>
<evidence type="ECO:0000256" key="1">
    <source>
        <dbReference type="ARBA" id="ARBA00004651"/>
    </source>
</evidence>
<evidence type="ECO:0000313" key="15">
    <source>
        <dbReference type="Proteomes" id="UP000178666"/>
    </source>
</evidence>
<accession>A0A142KFI3</accession>
<dbReference type="Gene3D" id="1.10.3720.10">
    <property type="entry name" value="MetI-like"/>
    <property type="match status" value="1"/>
</dbReference>
<dbReference type="SUPFAM" id="SSF161098">
    <property type="entry name" value="MetI-like"/>
    <property type="match status" value="1"/>
</dbReference>
<dbReference type="CDD" id="cd06261">
    <property type="entry name" value="TM_PBP2"/>
    <property type="match status" value="1"/>
</dbReference>
<evidence type="ECO:0000259" key="11">
    <source>
        <dbReference type="PROSITE" id="PS50928"/>
    </source>
</evidence>
<evidence type="ECO:0000256" key="10">
    <source>
        <dbReference type="SAM" id="MobiDB-lite"/>
    </source>
</evidence>
<evidence type="ECO:0000313" key="13">
    <source>
        <dbReference type="EMBL" id="AOZ46355.1"/>
    </source>
</evidence>
<dbReference type="GO" id="GO:0015423">
    <property type="term" value="F:ABC-type maltose transporter activity"/>
    <property type="evidence" value="ECO:0007669"/>
    <property type="project" value="TreeGrafter"/>
</dbReference>
<dbReference type="EMBL" id="CP015970">
    <property type="protein sequence ID" value="AOZ46355.1"/>
    <property type="molecule type" value="Genomic_DNA"/>
</dbReference>
<protein>
    <submittedName>
        <fullName evidence="12">Maltose ABC transporter permease</fullName>
    </submittedName>
</protein>
<feature type="transmembrane region" description="Helical" evidence="9">
    <location>
        <begin position="159"/>
        <end position="185"/>
    </location>
</feature>
<dbReference type="InterPro" id="IPR050901">
    <property type="entry name" value="BP-dep_ABC_trans_perm"/>
</dbReference>
<keyword evidence="4" id="KW-1003">Cell membrane</keyword>
<evidence type="ECO:0000313" key="12">
    <source>
        <dbReference type="EMBL" id="AMS04871.1"/>
    </source>
</evidence>
<feature type="transmembrane region" description="Helical" evidence="9">
    <location>
        <begin position="87"/>
        <end position="113"/>
    </location>
</feature>
<keyword evidence="3 9" id="KW-0813">Transport</keyword>
<dbReference type="Pfam" id="PF00528">
    <property type="entry name" value="BPD_transp_1"/>
    <property type="match status" value="1"/>
</dbReference>
<dbReference type="PANTHER" id="PTHR32243:SF50">
    <property type="entry name" value="MALTOSE_MALTODEXTRIN TRANSPORT SYSTEM PERMEASE PROTEIN MALG"/>
    <property type="match status" value="1"/>
</dbReference>
<feature type="transmembrane region" description="Helical" evidence="9">
    <location>
        <begin position="27"/>
        <end position="48"/>
    </location>
</feature>
<evidence type="ECO:0000256" key="6">
    <source>
        <dbReference type="ARBA" id="ARBA00022692"/>
    </source>
</evidence>
<dbReference type="PANTHER" id="PTHR32243">
    <property type="entry name" value="MALTOSE TRANSPORT SYSTEM PERMEASE-RELATED"/>
    <property type="match status" value="1"/>
</dbReference>
<feature type="transmembrane region" description="Helical" evidence="9">
    <location>
        <begin position="266"/>
        <end position="287"/>
    </location>
</feature>
<keyword evidence="6 9" id="KW-0812">Transmembrane</keyword>
<dbReference type="GO" id="GO:0005886">
    <property type="term" value="C:plasma membrane"/>
    <property type="evidence" value="ECO:0007669"/>
    <property type="project" value="UniProtKB-SubCell"/>
</dbReference>
<dbReference type="Proteomes" id="UP000075221">
    <property type="component" value="Chromosome"/>
</dbReference>
<dbReference type="AlphaFoldDB" id="A0A142KFI3"/>
<name>A0A142KFI3_9ACTN</name>
<reference evidence="12 14" key="2">
    <citation type="submission" date="2016-02" db="EMBL/GenBank/DDBJ databases">
        <title>Complete Genome Sequence of Propionibacterium acidipropionici ATCC 55737.</title>
        <authorList>
            <person name="Luna Flores C.H."/>
            <person name="Nielsen L.K."/>
            <person name="Marcellin E."/>
        </authorList>
    </citation>
    <scope>NUCLEOTIDE SEQUENCE [LARGE SCALE GENOMIC DNA]</scope>
    <source>
        <strain evidence="12 14">ATCC 55737</strain>
    </source>
</reference>
<reference evidence="13 15" key="1">
    <citation type="journal article" date="2016" name="Plant Dis.">
        <title>Improved production of propionic acid using genome shuffling.</title>
        <authorList>
            <person name="Luna-Flores C.H."/>
            <person name="Palfreyman R.W."/>
            <person name="Kromer J.O."/>
            <person name="Nielsen L.K."/>
            <person name="Marcellin E."/>
        </authorList>
    </citation>
    <scope>NUCLEOTIDE SEQUENCE [LARGE SCALE GENOMIC DNA]</scope>
    <source>
        <strain evidence="13 15">F3E8</strain>
    </source>
</reference>
<sequence length="301" mass="32341">MSTAALNPPKGAPRQSRSRGPRGRGLWWRYVVAVVACVFAVFPILYVLSASLNPSGTMTGSNSLFTTFSGSNYVKLFTDSERPYGRWYLNTTLLAVGVSLLTVLFSALAAYAFSRLRFHGRRGGLLSLMLIQMFPQMLAVTAIFLLLSNLGDVVPVLGIGSLLALAAVYLGGALGANTYLMYGFFNSVPRALDEAAQIDGAGHARTFFTIILPLVIPTLAVVGLLSFINTFNEYVVASVVVGNDPATQTLALGLYQYVSEQTNSNWPVFAAGTVLACLPPLIVFFWLQKYLVSGLTSGSVK</sequence>
<dbReference type="OMA" id="NEFMFAI"/>
<dbReference type="OrthoDB" id="61122at2"/>
<evidence type="ECO:0000256" key="7">
    <source>
        <dbReference type="ARBA" id="ARBA00022989"/>
    </source>
</evidence>
<evidence type="ECO:0000256" key="4">
    <source>
        <dbReference type="ARBA" id="ARBA00022475"/>
    </source>
</evidence>
<feature type="domain" description="ABC transmembrane type-1" evidence="11">
    <location>
        <begin position="88"/>
        <end position="287"/>
    </location>
</feature>
<feature type="region of interest" description="Disordered" evidence="10">
    <location>
        <begin position="1"/>
        <end position="22"/>
    </location>
</feature>
<dbReference type="Proteomes" id="UP000178666">
    <property type="component" value="Chromosome"/>
</dbReference>
<keyword evidence="8 9" id="KW-0472">Membrane</keyword>
<proteinExistence type="inferred from homology"/>
<feature type="transmembrane region" description="Helical" evidence="9">
    <location>
        <begin position="206"/>
        <end position="228"/>
    </location>
</feature>
<evidence type="ECO:0000256" key="3">
    <source>
        <dbReference type="ARBA" id="ARBA00022448"/>
    </source>
</evidence>
<dbReference type="GO" id="GO:0042956">
    <property type="term" value="P:maltodextrin transmembrane transport"/>
    <property type="evidence" value="ECO:0007669"/>
    <property type="project" value="TreeGrafter"/>
</dbReference>
<keyword evidence="5" id="KW-0762">Sugar transport</keyword>
<dbReference type="InterPro" id="IPR000515">
    <property type="entry name" value="MetI-like"/>
</dbReference>
<evidence type="ECO:0000256" key="2">
    <source>
        <dbReference type="ARBA" id="ARBA00009047"/>
    </source>
</evidence>
<dbReference type="GeneID" id="88085457"/>
<keyword evidence="15" id="KW-1185">Reference proteome</keyword>
<feature type="transmembrane region" description="Helical" evidence="9">
    <location>
        <begin position="125"/>
        <end position="147"/>
    </location>
</feature>
<comment type="similarity">
    <text evidence="2">Belongs to the binding-protein-dependent transport system permease family. MalFG subfamily.</text>
</comment>
<keyword evidence="7 9" id="KW-1133">Transmembrane helix</keyword>
<dbReference type="RefSeq" id="WP_015070939.1">
    <property type="nucleotide sequence ID" value="NZ_CP013126.1"/>
</dbReference>
<organism evidence="12 14">
    <name type="scientific">Acidipropionibacterium acidipropionici</name>
    <dbReference type="NCBI Taxonomy" id="1748"/>
    <lineage>
        <taxon>Bacteria</taxon>
        <taxon>Bacillati</taxon>
        <taxon>Actinomycetota</taxon>
        <taxon>Actinomycetes</taxon>
        <taxon>Propionibacteriales</taxon>
        <taxon>Propionibacteriaceae</taxon>
        <taxon>Acidipropionibacterium</taxon>
    </lineage>
</organism>
<evidence type="ECO:0000256" key="9">
    <source>
        <dbReference type="RuleBase" id="RU363032"/>
    </source>
</evidence>
<dbReference type="InterPro" id="IPR035906">
    <property type="entry name" value="MetI-like_sf"/>
</dbReference>
<comment type="subcellular location">
    <subcellularLocation>
        <location evidence="1 9">Cell membrane</location>
        <topology evidence="1 9">Multi-pass membrane protein</topology>
    </subcellularLocation>
</comment>
<gene>
    <name evidence="13" type="ORF">A8L58_06100</name>
    <name evidence="12" type="ORF">AXH35_04635</name>
</gene>
<dbReference type="KEGG" id="aaci:ASQ49_10610"/>
<evidence type="ECO:0000313" key="14">
    <source>
        <dbReference type="Proteomes" id="UP000075221"/>
    </source>
</evidence>
<dbReference type="EMBL" id="CP014352">
    <property type="protein sequence ID" value="AMS04871.1"/>
    <property type="molecule type" value="Genomic_DNA"/>
</dbReference>
<evidence type="ECO:0000256" key="5">
    <source>
        <dbReference type="ARBA" id="ARBA00022597"/>
    </source>
</evidence>
<evidence type="ECO:0000256" key="8">
    <source>
        <dbReference type="ARBA" id="ARBA00023136"/>
    </source>
</evidence>